<name>A0A1Y5FAT9_9BACT</name>
<protein>
    <recommendedName>
        <fullName evidence="4">AsmA-like C-terminal domain-containing protein</fullName>
    </recommendedName>
</protein>
<organism evidence="2 3">
    <name type="scientific">Halobacteriovorax marinus</name>
    <dbReference type="NCBI Taxonomy" id="97084"/>
    <lineage>
        <taxon>Bacteria</taxon>
        <taxon>Pseudomonadati</taxon>
        <taxon>Bdellovibrionota</taxon>
        <taxon>Bacteriovoracia</taxon>
        <taxon>Bacteriovoracales</taxon>
        <taxon>Halobacteriovoraceae</taxon>
        <taxon>Halobacteriovorax</taxon>
    </lineage>
</organism>
<proteinExistence type="predicted"/>
<dbReference type="EMBL" id="MAAO01000008">
    <property type="protein sequence ID" value="OUR95422.1"/>
    <property type="molecule type" value="Genomic_DNA"/>
</dbReference>
<dbReference type="AlphaFoldDB" id="A0A1Y5FAT9"/>
<evidence type="ECO:0000256" key="1">
    <source>
        <dbReference type="SAM" id="SignalP"/>
    </source>
</evidence>
<sequence length="610" mass="68827">MKALKFLAVLACLTPQTQAFELDINIENLDYLAPSMIELVSRKHVGSLSASRFVVKTPLANLVLKKEFRFDANILMNQEMFIFDNNMFELSYSLEAIPGVESISYSKIKNLTLFTNDSEIHLNGEFAQFNIDKDVLKFSNLELFCDLDKSLFAAPEALTESCLNSSVISSSNKEIELDTHIEYTNENSNLSFDIKDGYLTEEEMNVKTGLVVAKTGSTTFGAESIDIKCPKGHYTQDVSDLDVARICLTDANIKAPKLIFKDEERSIEGVVDIEELVANGEEMKFLASTVSIKNTDQNFVVKELSAYCKLPSLEEGFQYGDLAIGCMDISAIEFNSLVVENESTKVKLGKSKFDITEDTIRLESPRISFSDNEEVFSLDFLDSEIECKKITNEKEITLGTVLKGCFDSSKLLIPKIEIKHKDIETNISINKLSIDKQKLEFNSPRGVYSLNGLDNKYKDFRVSCELAASYDVAKDYDWQSILENCLHSSDLHLDHLVAVYNGDKFFKKFGAKLKTFGIKAINDVNFFSRNLSKDKFKLTISPKVLGFIPIHVTVNGKINFDREKSQIVIDIKKTRFYKIIPAKFLVQLVLKAFVVDERTKVEGDKIFISL</sequence>
<keyword evidence="1" id="KW-0732">Signal</keyword>
<feature type="chain" id="PRO_5012712094" description="AsmA-like C-terminal domain-containing protein" evidence="1">
    <location>
        <begin position="20"/>
        <end position="610"/>
    </location>
</feature>
<accession>A0A1Y5FAT9</accession>
<comment type="caution">
    <text evidence="2">The sequence shown here is derived from an EMBL/GenBank/DDBJ whole genome shotgun (WGS) entry which is preliminary data.</text>
</comment>
<dbReference type="Proteomes" id="UP000196531">
    <property type="component" value="Unassembled WGS sequence"/>
</dbReference>
<evidence type="ECO:0000313" key="2">
    <source>
        <dbReference type="EMBL" id="OUR95422.1"/>
    </source>
</evidence>
<feature type="signal peptide" evidence="1">
    <location>
        <begin position="1"/>
        <end position="19"/>
    </location>
</feature>
<evidence type="ECO:0008006" key="4">
    <source>
        <dbReference type="Google" id="ProtNLM"/>
    </source>
</evidence>
<reference evidence="3" key="1">
    <citation type="journal article" date="2017" name="Proc. Natl. Acad. Sci. U.S.A.">
        <title>Simulation of Deepwater Horizon oil plume reveals substrate specialization within a complex community of hydrocarbon-degraders.</title>
        <authorList>
            <person name="Hu P."/>
            <person name="Dubinsky E.A."/>
            <person name="Probst A.J."/>
            <person name="Wang J."/>
            <person name="Sieber C.M.K."/>
            <person name="Tom L.M."/>
            <person name="Gardinali P."/>
            <person name="Banfield J.F."/>
            <person name="Atlas R.M."/>
            <person name="Andersen G.L."/>
        </authorList>
    </citation>
    <scope>NUCLEOTIDE SEQUENCE [LARGE SCALE GENOMIC DNA]</scope>
</reference>
<gene>
    <name evidence="2" type="ORF">A9Q84_16445</name>
</gene>
<evidence type="ECO:0000313" key="3">
    <source>
        <dbReference type="Proteomes" id="UP000196531"/>
    </source>
</evidence>